<sequence>MTARTLAFAGPLASLLAALIAGCAQAPTAARPVEYACDAGKGFSVAYHAGDAATIDIAGMRFGLMKEAADGGEERYACGALTLWRRGSMARVDLQESLYENCRARD</sequence>
<dbReference type="RefSeq" id="WP_169255321.1">
    <property type="nucleotide sequence ID" value="NZ_WTVN01000007.1"/>
</dbReference>
<dbReference type="Gene3D" id="2.40.128.200">
    <property type="match status" value="1"/>
</dbReference>
<dbReference type="InterPro" id="IPR036328">
    <property type="entry name" value="MliC_sf"/>
</dbReference>
<evidence type="ECO:0000313" key="3">
    <source>
        <dbReference type="Proteomes" id="UP000623795"/>
    </source>
</evidence>
<comment type="caution">
    <text evidence="2">The sequence shown here is derived from an EMBL/GenBank/DDBJ whole genome shotgun (WGS) entry which is preliminary data.</text>
</comment>
<keyword evidence="1" id="KW-0732">Signal</keyword>
<dbReference type="EMBL" id="WTVN01000007">
    <property type="protein sequence ID" value="NMG43410.1"/>
    <property type="molecule type" value="Genomic_DNA"/>
</dbReference>
<evidence type="ECO:0008006" key="4">
    <source>
        <dbReference type="Google" id="ProtNLM"/>
    </source>
</evidence>
<feature type="signal peptide" evidence="1">
    <location>
        <begin position="1"/>
        <end position="26"/>
    </location>
</feature>
<proteinExistence type="predicted"/>
<evidence type="ECO:0000313" key="2">
    <source>
        <dbReference type="EMBL" id="NMG43410.1"/>
    </source>
</evidence>
<evidence type="ECO:0000256" key="1">
    <source>
        <dbReference type="SAM" id="SignalP"/>
    </source>
</evidence>
<accession>A0ABX1PXT7</accession>
<feature type="chain" id="PRO_5045854091" description="C-type lysozyme inhibitor domain-containing protein" evidence="1">
    <location>
        <begin position="27"/>
        <end position="106"/>
    </location>
</feature>
<dbReference type="PROSITE" id="PS51257">
    <property type="entry name" value="PROKAR_LIPOPROTEIN"/>
    <property type="match status" value="1"/>
</dbReference>
<organism evidence="2 3">
    <name type="scientific">Aromatoleum toluvorans</name>
    <dbReference type="NCBI Taxonomy" id="92002"/>
    <lineage>
        <taxon>Bacteria</taxon>
        <taxon>Pseudomonadati</taxon>
        <taxon>Pseudomonadota</taxon>
        <taxon>Betaproteobacteria</taxon>
        <taxon>Rhodocyclales</taxon>
        <taxon>Rhodocyclaceae</taxon>
        <taxon>Aromatoleum</taxon>
    </lineage>
</organism>
<gene>
    <name evidence="2" type="ORF">GPA22_06640</name>
</gene>
<dbReference type="Proteomes" id="UP000623795">
    <property type="component" value="Unassembled WGS sequence"/>
</dbReference>
<reference evidence="2 3" key="1">
    <citation type="submission" date="2019-12" db="EMBL/GenBank/DDBJ databases">
        <title>Comparative genomics gives insights into the taxonomy of the Azoarcus-Aromatoleum group and reveals separate origins of nif in the plant-associated Azoarcus and non-plant-associated Aromatoleum sub-groups.</title>
        <authorList>
            <person name="Lafos M."/>
            <person name="Maluk M."/>
            <person name="Batista M."/>
            <person name="Junghare M."/>
            <person name="Carmona M."/>
            <person name="Faoro H."/>
            <person name="Cruz L.M."/>
            <person name="Battistoni F."/>
            <person name="De Souza E."/>
            <person name="Pedrosa F."/>
            <person name="Chen W.-M."/>
            <person name="Poole P.S."/>
            <person name="Dixon R.A."/>
            <person name="James E.K."/>
        </authorList>
    </citation>
    <scope>NUCLEOTIDE SEQUENCE [LARGE SCALE GENOMIC DNA]</scope>
    <source>
        <strain evidence="2 3">Td21</strain>
    </source>
</reference>
<keyword evidence="3" id="KW-1185">Reference proteome</keyword>
<dbReference type="SUPFAM" id="SSF141488">
    <property type="entry name" value="YdhA-like"/>
    <property type="match status" value="1"/>
</dbReference>
<protein>
    <recommendedName>
        <fullName evidence="4">C-type lysozyme inhibitor domain-containing protein</fullName>
    </recommendedName>
</protein>
<name>A0ABX1PXT7_9RHOO</name>